<evidence type="ECO:0000313" key="3">
    <source>
        <dbReference type="Proteomes" id="UP000199473"/>
    </source>
</evidence>
<name>A0A1I3XBA6_9PROT</name>
<evidence type="ECO:0000313" key="2">
    <source>
        <dbReference type="EMBL" id="SFK16619.1"/>
    </source>
</evidence>
<dbReference type="OrthoDB" id="7239021at2"/>
<keyword evidence="3" id="KW-1185">Reference proteome</keyword>
<dbReference type="Proteomes" id="UP000199473">
    <property type="component" value="Unassembled WGS sequence"/>
</dbReference>
<dbReference type="Pfam" id="PF13946">
    <property type="entry name" value="DUF4214"/>
    <property type="match status" value="1"/>
</dbReference>
<dbReference type="PANTHER" id="PTHR24216">
    <property type="entry name" value="PAXILLIN-RELATED"/>
    <property type="match status" value="1"/>
</dbReference>
<reference evidence="2 3" key="1">
    <citation type="submission" date="2016-10" db="EMBL/GenBank/DDBJ databases">
        <authorList>
            <person name="de Groot N.N."/>
        </authorList>
    </citation>
    <scope>NUCLEOTIDE SEQUENCE [LARGE SCALE GENOMIC DNA]</scope>
    <source>
        <strain evidence="2 3">DSM 19981</strain>
    </source>
</reference>
<dbReference type="AlphaFoldDB" id="A0A1I3XBA6"/>
<dbReference type="STRING" id="1123062.SAMN02745775_101133"/>
<accession>A0A1I3XBA6</accession>
<sequence length="744" mass="75857">MQLDLILRGQSNAAYLAELDGFAGAGRLVTEVERLLGFDGVNDRVTLVYDRDAQGGDTAYPATAFLDEWMDPAPGGGWQAGELEQLFLSRMRQYLADGPGDATALVWLHSEYDSRDADLSASSLAQAMRVDAGLVRQVLGRDIPYLYVAAHPYGDGTDSGHQAIRQAMETLAADPGFNARIAARAPDLNVDLDNYDGNEATREYGGAHISASDALIVATRIARVAAEEFAAYAKPGSPVALAGGNIASDGPQVVAATRLEPTRLQVDVRHDGVAGFAALDADAAAGVGWSALLPNGTRVPATGAAILDADSLVVSFGQALPVGAVLDYAWGIGKLWGANGTGQGHSVADSAGLPVWTAAAGVVIGNAAPPPVAAPSPAPAPAPPVVAEPAPPVVAEPAPPVVAEPAPPVVAEPAPPVVAEPAPPVVAEPAPPVVAEPAPAPEPIPAPAPQPGTPAAIDTTTLLRDQATVTLLAPDLALVTTADGRSTTVGGSEIRFADGREVIGNGGNAALVDRLHDIVLGRDSSLLGTGWAADALDAGRIQARDLADGFLAQGGIGAIGDDRAFVTAAWTNAAGAPPTEGGVALLLERLEAGNRADFLVMVATEAYVIAAQPAPPSGTFVADWGMSFGAGLVRMAYGRDATLAELRALDAQLDGGWSPADVARALTATDEYQSRMTGLDEAGVATLLHQGALGRAPDAAELAEWNGLFANGATTTDLAAALADFWEFQAVVQTRAVDGVSVIA</sequence>
<gene>
    <name evidence="2" type="ORF">SAMN02745775_101133</name>
</gene>
<proteinExistence type="predicted"/>
<protein>
    <recommendedName>
        <fullName evidence="1">DUF4214 domain-containing protein</fullName>
    </recommendedName>
</protein>
<dbReference type="InterPro" id="IPR025282">
    <property type="entry name" value="DUF4214"/>
</dbReference>
<feature type="domain" description="DUF4214" evidence="1">
    <location>
        <begin position="663"/>
        <end position="730"/>
    </location>
</feature>
<dbReference type="EMBL" id="FOSQ01000001">
    <property type="protein sequence ID" value="SFK16619.1"/>
    <property type="molecule type" value="Genomic_DNA"/>
</dbReference>
<dbReference type="RefSeq" id="WP_092953985.1">
    <property type="nucleotide sequence ID" value="NZ_FOSQ01000001.1"/>
</dbReference>
<organism evidence="2 3">
    <name type="scientific">Falsiroseomonas stagni DSM 19981</name>
    <dbReference type="NCBI Taxonomy" id="1123062"/>
    <lineage>
        <taxon>Bacteria</taxon>
        <taxon>Pseudomonadati</taxon>
        <taxon>Pseudomonadota</taxon>
        <taxon>Alphaproteobacteria</taxon>
        <taxon>Acetobacterales</taxon>
        <taxon>Roseomonadaceae</taxon>
        <taxon>Falsiroseomonas</taxon>
    </lineage>
</organism>
<dbReference type="PANTHER" id="PTHR24216:SF65">
    <property type="entry name" value="PAXILLIN-LIKE PROTEIN 1"/>
    <property type="match status" value="1"/>
</dbReference>
<dbReference type="Gene3D" id="1.10.3130.20">
    <property type="entry name" value="Phycobilisome linker domain"/>
    <property type="match status" value="1"/>
</dbReference>
<evidence type="ECO:0000259" key="1">
    <source>
        <dbReference type="Pfam" id="PF13946"/>
    </source>
</evidence>
<dbReference type="InterPro" id="IPR038255">
    <property type="entry name" value="PBS_linker_sf"/>
</dbReference>